<protein>
    <submittedName>
        <fullName evidence="3">Uncharacterized protein</fullName>
    </submittedName>
</protein>
<dbReference type="InterPro" id="IPR011990">
    <property type="entry name" value="TPR-like_helical_dom_sf"/>
</dbReference>
<dbReference type="RefSeq" id="WP_124328794.1">
    <property type="nucleotide sequence ID" value="NZ_BEXT01000001.1"/>
</dbReference>
<evidence type="ECO:0000313" key="4">
    <source>
        <dbReference type="Proteomes" id="UP000288096"/>
    </source>
</evidence>
<dbReference type="AlphaFoldDB" id="A0A401FX24"/>
<name>A0A401FX24_9BACT</name>
<dbReference type="SUPFAM" id="SSF48452">
    <property type="entry name" value="TPR-like"/>
    <property type="match status" value="1"/>
</dbReference>
<evidence type="ECO:0000256" key="1">
    <source>
        <dbReference type="SAM" id="MobiDB-lite"/>
    </source>
</evidence>
<reference evidence="4" key="2">
    <citation type="submission" date="2019-01" db="EMBL/GenBank/DDBJ databases">
        <title>Genome sequence of Desulfonema ishimotonii strain Tokyo 01.</title>
        <authorList>
            <person name="Fukui M."/>
        </authorList>
    </citation>
    <scope>NUCLEOTIDE SEQUENCE [LARGE SCALE GENOMIC DNA]</scope>
    <source>
        <strain evidence="4">Tokyo 01</strain>
    </source>
</reference>
<proteinExistence type="predicted"/>
<dbReference type="EMBL" id="BEXT01000001">
    <property type="protein sequence ID" value="GBC61511.1"/>
    <property type="molecule type" value="Genomic_DNA"/>
</dbReference>
<comment type="caution">
    <text evidence="3">The sequence shown here is derived from an EMBL/GenBank/DDBJ whole genome shotgun (WGS) entry which is preliminary data.</text>
</comment>
<evidence type="ECO:0000256" key="2">
    <source>
        <dbReference type="SAM" id="SignalP"/>
    </source>
</evidence>
<gene>
    <name evidence="3" type="ORF">DENIS_2473</name>
</gene>
<evidence type="ECO:0000313" key="3">
    <source>
        <dbReference type="EMBL" id="GBC61511.1"/>
    </source>
</evidence>
<keyword evidence="4" id="KW-1185">Reference proteome</keyword>
<feature type="region of interest" description="Disordered" evidence="1">
    <location>
        <begin position="29"/>
        <end position="101"/>
    </location>
</feature>
<feature type="signal peptide" evidence="2">
    <location>
        <begin position="1"/>
        <end position="20"/>
    </location>
</feature>
<dbReference type="Pfam" id="PF14559">
    <property type="entry name" value="TPR_19"/>
    <property type="match status" value="1"/>
</dbReference>
<dbReference type="Proteomes" id="UP000288096">
    <property type="component" value="Unassembled WGS sequence"/>
</dbReference>
<feature type="chain" id="PRO_5019550335" evidence="2">
    <location>
        <begin position="21"/>
        <end position="212"/>
    </location>
</feature>
<feature type="compositionally biased region" description="Basic and acidic residues" evidence="1">
    <location>
        <begin position="203"/>
        <end position="212"/>
    </location>
</feature>
<accession>A0A401FX24</accession>
<sequence length="212" mass="23233">MKLKSRFLLMIVMATGFAFYGCATPAPPVHSRKPSPIYDEQGRPLWVPPPERTVSQTSQTIPSPPDAPAGVSEYPPTEYPTAPSAPKPTPRIGGETAGNAGDGQLIAAVTPLADKARQQMEQGDLDRAFATAERAIRIDSTNPELWHLTAQIQLERGNYAQAEQLAKKSNLLARGNRELQAQNWRIIGESFQQRGEDEAADQAFRKSRELAD</sequence>
<organism evidence="3 4">
    <name type="scientific">Desulfonema ishimotonii</name>
    <dbReference type="NCBI Taxonomy" id="45657"/>
    <lineage>
        <taxon>Bacteria</taxon>
        <taxon>Pseudomonadati</taxon>
        <taxon>Thermodesulfobacteriota</taxon>
        <taxon>Desulfobacteria</taxon>
        <taxon>Desulfobacterales</taxon>
        <taxon>Desulfococcaceae</taxon>
        <taxon>Desulfonema</taxon>
    </lineage>
</organism>
<feature type="region of interest" description="Disordered" evidence="1">
    <location>
        <begin position="191"/>
        <end position="212"/>
    </location>
</feature>
<keyword evidence="2" id="KW-0732">Signal</keyword>
<dbReference type="PROSITE" id="PS51257">
    <property type="entry name" value="PROKAR_LIPOPROTEIN"/>
    <property type="match status" value="1"/>
</dbReference>
<dbReference type="Gene3D" id="1.25.40.10">
    <property type="entry name" value="Tetratricopeptide repeat domain"/>
    <property type="match status" value="1"/>
</dbReference>
<reference evidence="4" key="1">
    <citation type="submission" date="2017-11" db="EMBL/GenBank/DDBJ databases">
        <authorList>
            <person name="Watanabe M."/>
            <person name="Kojima H."/>
        </authorList>
    </citation>
    <scope>NUCLEOTIDE SEQUENCE [LARGE SCALE GENOMIC DNA]</scope>
    <source>
        <strain evidence="4">Tokyo 01</strain>
    </source>
</reference>
<dbReference type="OrthoDB" id="5387591at2"/>